<dbReference type="NCBIfam" id="TIGR00515">
    <property type="entry name" value="accD"/>
    <property type="match status" value="1"/>
</dbReference>
<gene>
    <name evidence="13" type="primary">accD</name>
    <name evidence="15" type="ORF">CAB88_23665</name>
</gene>
<evidence type="ECO:0000256" key="10">
    <source>
        <dbReference type="ARBA" id="ARBA00023098"/>
    </source>
</evidence>
<keyword evidence="16" id="KW-1185">Reference proteome</keyword>
<dbReference type="GO" id="GO:0008270">
    <property type="term" value="F:zinc ion binding"/>
    <property type="evidence" value="ECO:0007669"/>
    <property type="project" value="UniProtKB-UniRule"/>
</dbReference>
<evidence type="ECO:0000256" key="5">
    <source>
        <dbReference type="ARBA" id="ARBA00022741"/>
    </source>
</evidence>
<keyword evidence="13" id="KW-0963">Cytoplasm</keyword>
<keyword evidence="5 13" id="KW-0547">Nucleotide-binding</keyword>
<evidence type="ECO:0000256" key="9">
    <source>
        <dbReference type="ARBA" id="ARBA00022840"/>
    </source>
</evidence>
<comment type="subcellular location">
    <subcellularLocation>
        <location evidence="1 13">Cytoplasm</location>
    </subcellularLocation>
</comment>
<evidence type="ECO:0000256" key="7">
    <source>
        <dbReference type="ARBA" id="ARBA00022832"/>
    </source>
</evidence>
<evidence type="ECO:0000256" key="12">
    <source>
        <dbReference type="ARBA" id="ARBA00025280"/>
    </source>
</evidence>
<evidence type="ECO:0000256" key="3">
    <source>
        <dbReference type="ARBA" id="ARBA00022679"/>
    </source>
</evidence>
<feature type="binding site" evidence="13">
    <location>
        <position position="32"/>
    </location>
    <ligand>
        <name>Zn(2+)</name>
        <dbReference type="ChEBI" id="CHEBI:29105"/>
    </ligand>
</feature>
<feature type="binding site" evidence="13">
    <location>
        <position position="51"/>
    </location>
    <ligand>
        <name>Zn(2+)</name>
        <dbReference type="ChEBI" id="CHEBI:29105"/>
    </ligand>
</feature>
<dbReference type="RefSeq" id="WP_000942855.1">
    <property type="nucleotide sequence ID" value="NZ_CP021061.1"/>
</dbReference>
<feature type="binding site" evidence="13">
    <location>
        <position position="54"/>
    </location>
    <ligand>
        <name>Zn(2+)</name>
        <dbReference type="ChEBI" id="CHEBI:29105"/>
    </ligand>
</feature>
<dbReference type="GO" id="GO:0006633">
    <property type="term" value="P:fatty acid biosynthetic process"/>
    <property type="evidence" value="ECO:0007669"/>
    <property type="project" value="UniProtKB-KW"/>
</dbReference>
<dbReference type="GO" id="GO:0009317">
    <property type="term" value="C:acetyl-CoA carboxylase complex"/>
    <property type="evidence" value="ECO:0007669"/>
    <property type="project" value="InterPro"/>
</dbReference>
<evidence type="ECO:0000313" key="16">
    <source>
        <dbReference type="Proteomes" id="UP000194143"/>
    </source>
</evidence>
<dbReference type="InterPro" id="IPR011762">
    <property type="entry name" value="COA_CT_N"/>
</dbReference>
<evidence type="ECO:0000256" key="6">
    <source>
        <dbReference type="ARBA" id="ARBA00022771"/>
    </source>
</evidence>
<comment type="catalytic activity">
    <reaction evidence="13">
        <text>N(6)-carboxybiotinyl-L-lysyl-[protein] + acetyl-CoA = N(6)-biotinyl-L-lysyl-[protein] + malonyl-CoA</text>
        <dbReference type="Rhea" id="RHEA:54728"/>
        <dbReference type="Rhea" id="RHEA-COMP:10505"/>
        <dbReference type="Rhea" id="RHEA-COMP:10506"/>
        <dbReference type="ChEBI" id="CHEBI:57288"/>
        <dbReference type="ChEBI" id="CHEBI:57384"/>
        <dbReference type="ChEBI" id="CHEBI:83144"/>
        <dbReference type="ChEBI" id="CHEBI:83145"/>
        <dbReference type="EC" id="2.1.3.15"/>
    </reaction>
</comment>
<dbReference type="InterPro" id="IPR034733">
    <property type="entry name" value="AcCoA_carboxyl_beta"/>
</dbReference>
<evidence type="ECO:0000256" key="8">
    <source>
        <dbReference type="ARBA" id="ARBA00022833"/>
    </source>
</evidence>
<dbReference type="GO" id="GO:0005524">
    <property type="term" value="F:ATP binding"/>
    <property type="evidence" value="ECO:0007669"/>
    <property type="project" value="UniProtKB-KW"/>
</dbReference>
<dbReference type="InterPro" id="IPR029045">
    <property type="entry name" value="ClpP/crotonase-like_dom_sf"/>
</dbReference>
<dbReference type="InterPro" id="IPR000438">
    <property type="entry name" value="Acetyl_CoA_COase_Trfase_b_su"/>
</dbReference>
<evidence type="ECO:0000256" key="1">
    <source>
        <dbReference type="ARBA" id="ARBA00004496"/>
    </source>
</evidence>
<dbReference type="PRINTS" id="PR01070">
    <property type="entry name" value="ACCCTRFRASEB"/>
</dbReference>
<dbReference type="UniPathway" id="UPA00655">
    <property type="reaction ID" value="UER00711"/>
</dbReference>
<evidence type="ECO:0000256" key="4">
    <source>
        <dbReference type="ARBA" id="ARBA00022723"/>
    </source>
</evidence>
<dbReference type="HAMAP" id="MF_01395">
    <property type="entry name" value="AcetylCoA_CT_beta"/>
    <property type="match status" value="1"/>
</dbReference>
<evidence type="ECO:0000256" key="11">
    <source>
        <dbReference type="ARBA" id="ARBA00023160"/>
    </source>
</evidence>
<organism evidence="15 16">
    <name type="scientific">Bacillus thuringiensis</name>
    <dbReference type="NCBI Taxonomy" id="1428"/>
    <lineage>
        <taxon>Bacteria</taxon>
        <taxon>Bacillati</taxon>
        <taxon>Bacillota</taxon>
        <taxon>Bacilli</taxon>
        <taxon>Bacillales</taxon>
        <taxon>Bacillaceae</taxon>
        <taxon>Bacillus</taxon>
        <taxon>Bacillus cereus group</taxon>
    </lineage>
</organism>
<accession>A0A1W6WTN4</accession>
<keyword evidence="10 13" id="KW-0443">Lipid metabolism</keyword>
<sequence>MLRDLFVKKKKYAAIPSEQVRKDVPDGVMTKCPECKKIMYTKELLKNLKVCVNCGYHHPMNAWERLDSILDEGSFREYDKEMVSLNPLEFPGYEEKLESDRKKTELNEAVVTGEGTIDDMLVVVAVMDSRFRMGSMGSVVGEKIARAVEKAYDLQVPFIIFTASGGARMQEGILSLMQMAKTSVALKKHSNAGGLFISVMTHPTTGGVSASFASLGDYNLAEPGALIGFAGRRVIEQTVREKLPEDFQTAEFLLDHGQLDAVVHRDDMRESLRKILEVHQGGELAVWQS</sequence>
<dbReference type="Proteomes" id="UP000194143">
    <property type="component" value="Chromosome"/>
</dbReference>
<keyword evidence="6 13" id="KW-0863">Zinc-finger</keyword>
<comment type="function">
    <text evidence="12 13">Component of the acetyl coenzyme A carboxylase (ACC) complex. Biotin carboxylase (BC) catalyzes the carboxylation of biotin on its carrier protein (BCCP) and then the CO(2) group is transferred by the transcarboxylase to acetyl-CoA to form malonyl-CoA.</text>
</comment>
<dbReference type="SUPFAM" id="SSF52096">
    <property type="entry name" value="ClpP/crotonase"/>
    <property type="match status" value="1"/>
</dbReference>
<dbReference type="InterPro" id="IPR041010">
    <property type="entry name" value="Znf-ACC"/>
</dbReference>
<dbReference type="Gene3D" id="3.90.226.10">
    <property type="entry name" value="2-enoyl-CoA Hydratase, Chain A, domain 1"/>
    <property type="match status" value="1"/>
</dbReference>
<dbReference type="GeneID" id="67468897"/>
<feature type="domain" description="CoA carboxyltransferase N-terminal" evidence="14">
    <location>
        <begin position="28"/>
        <end position="289"/>
    </location>
</feature>
<name>A0A1W6WTN4_BACTU</name>
<dbReference type="EMBL" id="CP021061">
    <property type="protein sequence ID" value="ARP59914.1"/>
    <property type="molecule type" value="Genomic_DNA"/>
</dbReference>
<comment type="pathway">
    <text evidence="13">Lipid metabolism; malonyl-CoA biosynthesis; malonyl-CoA from acetyl-CoA: step 1/1.</text>
</comment>
<protein>
    <recommendedName>
        <fullName evidence="13">Acetyl-coenzyme A carboxylase carboxyl transferase subunit beta</fullName>
        <shortName evidence="13">ACCase subunit beta</shortName>
        <shortName evidence="13">Acetyl-CoA carboxylase carboxyltransferase subunit beta</shortName>
        <ecNumber evidence="13">2.1.3.15</ecNumber>
    </recommendedName>
</protein>
<evidence type="ECO:0000313" key="15">
    <source>
        <dbReference type="EMBL" id="ARP59914.1"/>
    </source>
</evidence>
<keyword evidence="3 13" id="KW-0808">Transferase</keyword>
<dbReference type="Pfam" id="PF17848">
    <property type="entry name" value="Zn_ribbon_ACC"/>
    <property type="match status" value="1"/>
</dbReference>
<evidence type="ECO:0000259" key="14">
    <source>
        <dbReference type="PROSITE" id="PS50980"/>
    </source>
</evidence>
<evidence type="ECO:0000256" key="2">
    <source>
        <dbReference type="ARBA" id="ARBA00022516"/>
    </source>
</evidence>
<keyword evidence="8 13" id="KW-0862">Zinc</keyword>
<keyword evidence="4 13" id="KW-0479">Metal-binding</keyword>
<dbReference type="GO" id="GO:2001295">
    <property type="term" value="P:malonyl-CoA biosynthetic process"/>
    <property type="evidence" value="ECO:0007669"/>
    <property type="project" value="UniProtKB-UniRule"/>
</dbReference>
<dbReference type="GO" id="GO:0016743">
    <property type="term" value="F:carboxyl- or carbamoyltransferase activity"/>
    <property type="evidence" value="ECO:0007669"/>
    <property type="project" value="UniProtKB-UniRule"/>
</dbReference>
<evidence type="ECO:0000256" key="13">
    <source>
        <dbReference type="HAMAP-Rule" id="MF_01395"/>
    </source>
</evidence>
<keyword evidence="11 13" id="KW-0275">Fatty acid biosynthesis</keyword>
<comment type="cofactor">
    <cofactor evidence="13">
        <name>Zn(2+)</name>
        <dbReference type="ChEBI" id="CHEBI:29105"/>
    </cofactor>
    <text evidence="13">Binds 1 zinc ion per subunit.</text>
</comment>
<comment type="subunit">
    <text evidence="13">Acetyl-CoA carboxylase is a heterohexamer composed of biotin carboxyl carrier protein (AccB), biotin carboxylase (AccC) and two subunits each of ACCase subunit alpha (AccA) and ACCase subunit beta (AccD).</text>
</comment>
<comment type="similarity">
    <text evidence="13">Belongs to the AccD/PCCB family.</text>
</comment>
<keyword evidence="9 13" id="KW-0067">ATP-binding</keyword>
<proteinExistence type="inferred from homology"/>
<dbReference type="GO" id="GO:0003989">
    <property type="term" value="F:acetyl-CoA carboxylase activity"/>
    <property type="evidence" value="ECO:0007669"/>
    <property type="project" value="InterPro"/>
</dbReference>
<keyword evidence="7 13" id="KW-0276">Fatty acid metabolism</keyword>
<reference evidence="15 16" key="1">
    <citation type="submission" date="2017-04" db="EMBL/GenBank/DDBJ databases">
        <title>Complete Genome Sequence of Bacillus thuringiensis type Strain ATCC 10792.</title>
        <authorList>
            <person name="Oh D.-H."/>
            <person name="Park B.-J."/>
            <person name="Shuai W."/>
            <person name="Chelliah R."/>
        </authorList>
    </citation>
    <scope>NUCLEOTIDE SEQUENCE [LARGE SCALE GENOMIC DNA]</scope>
    <source>
        <strain evidence="15 16">ATCC 10792</strain>
    </source>
</reference>
<dbReference type="PANTHER" id="PTHR42995">
    <property type="entry name" value="ACETYL-COENZYME A CARBOXYLASE CARBOXYL TRANSFERASE SUBUNIT BETA, CHLOROPLASTIC"/>
    <property type="match status" value="1"/>
</dbReference>
<dbReference type="SMR" id="A0A1W6WTN4"/>
<dbReference type="PROSITE" id="PS50980">
    <property type="entry name" value="COA_CT_NTER"/>
    <property type="match status" value="1"/>
</dbReference>
<keyword evidence="2 13" id="KW-0444">Lipid biosynthesis</keyword>
<dbReference type="EC" id="2.1.3.15" evidence="13"/>
<feature type="binding site" evidence="13">
    <location>
        <position position="35"/>
    </location>
    <ligand>
        <name>Zn(2+)</name>
        <dbReference type="ChEBI" id="CHEBI:29105"/>
    </ligand>
</feature>
<dbReference type="AlphaFoldDB" id="A0A1W6WTN4"/>
<dbReference type="Pfam" id="PF01039">
    <property type="entry name" value="Carboxyl_trans"/>
    <property type="match status" value="1"/>
</dbReference>
<feature type="zinc finger region" description="C4-type" evidence="13">
    <location>
        <begin position="32"/>
        <end position="54"/>
    </location>
</feature>
<dbReference type="PANTHER" id="PTHR42995:SF5">
    <property type="entry name" value="ACETYL-COENZYME A CARBOXYLASE CARBOXYL TRANSFERASE SUBUNIT BETA, CHLOROPLASTIC"/>
    <property type="match status" value="1"/>
</dbReference>